<evidence type="ECO:0000313" key="2">
    <source>
        <dbReference type="EMBL" id="SEI67656.1"/>
    </source>
</evidence>
<accession>A0A1H6SL64</accession>
<evidence type="ECO:0008006" key="4">
    <source>
        <dbReference type="Google" id="ProtNLM"/>
    </source>
</evidence>
<dbReference type="AlphaFoldDB" id="A0A1H6SL64"/>
<proteinExistence type="predicted"/>
<keyword evidence="3" id="KW-1185">Reference proteome</keyword>
<dbReference type="EMBL" id="FNYE01000003">
    <property type="protein sequence ID" value="SEI67656.1"/>
    <property type="molecule type" value="Genomic_DNA"/>
</dbReference>
<dbReference type="RefSeq" id="WP_177200311.1">
    <property type="nucleotide sequence ID" value="NZ_FNYE01000003.1"/>
</dbReference>
<dbReference type="PROSITE" id="PS51257">
    <property type="entry name" value="PROKAR_LIPOPROTEIN"/>
    <property type="match status" value="1"/>
</dbReference>
<keyword evidence="1" id="KW-0732">Signal</keyword>
<organism evidence="2 3">
    <name type="scientific">Paraburkholderia diazotrophica</name>
    <dbReference type="NCBI Taxonomy" id="667676"/>
    <lineage>
        <taxon>Bacteria</taxon>
        <taxon>Pseudomonadati</taxon>
        <taxon>Pseudomonadota</taxon>
        <taxon>Betaproteobacteria</taxon>
        <taxon>Burkholderiales</taxon>
        <taxon>Burkholderiaceae</taxon>
        <taxon>Paraburkholderia</taxon>
    </lineage>
</organism>
<feature type="signal peptide" evidence="1">
    <location>
        <begin position="1"/>
        <end position="26"/>
    </location>
</feature>
<name>A0A1H6SL64_9BURK</name>
<evidence type="ECO:0000256" key="1">
    <source>
        <dbReference type="SAM" id="SignalP"/>
    </source>
</evidence>
<gene>
    <name evidence="2" type="ORF">SAMN05192539_1003246</name>
</gene>
<dbReference type="Proteomes" id="UP000198866">
    <property type="component" value="Unassembled WGS sequence"/>
</dbReference>
<sequence>MTMRAHVRHVLHARFAAAALALLATACTHTGPVEFSATGADAPSLNRSSDMDFGPMDRSIARCKTVAMNAGRGQRTKVRAYESCMKSRGYITVLGPENPKGCGEPDWEKDVRKWLQ</sequence>
<reference evidence="3" key="1">
    <citation type="submission" date="2016-10" db="EMBL/GenBank/DDBJ databases">
        <authorList>
            <person name="Varghese N."/>
            <person name="Submissions S."/>
        </authorList>
    </citation>
    <scope>NUCLEOTIDE SEQUENCE [LARGE SCALE GENOMIC DNA]</scope>
    <source>
        <strain evidence="3">LMG 26031</strain>
    </source>
</reference>
<protein>
    <recommendedName>
        <fullName evidence="4">Lipoprotein</fullName>
    </recommendedName>
</protein>
<evidence type="ECO:0000313" key="3">
    <source>
        <dbReference type="Proteomes" id="UP000198866"/>
    </source>
</evidence>
<feature type="chain" id="PRO_5011496928" description="Lipoprotein" evidence="1">
    <location>
        <begin position="27"/>
        <end position="116"/>
    </location>
</feature>
<dbReference type="STRING" id="667676.SAMN05192539_1003246"/>